<dbReference type="Gene3D" id="2.20.25.530">
    <property type="match status" value="1"/>
</dbReference>
<dbReference type="OrthoDB" id="29098at2759"/>
<evidence type="ECO:0000256" key="4">
    <source>
        <dbReference type="ARBA" id="ARBA00019062"/>
    </source>
</evidence>
<dbReference type="GO" id="GO:0032299">
    <property type="term" value="C:ribonuclease H2 complex"/>
    <property type="evidence" value="ECO:0007669"/>
    <property type="project" value="InterPro"/>
</dbReference>
<dbReference type="PANTHER" id="PTHR13383">
    <property type="entry name" value="RIBONUCLEASE H2 SUBUNIT B"/>
    <property type="match status" value="1"/>
</dbReference>
<evidence type="ECO:0000256" key="7">
    <source>
        <dbReference type="ARBA" id="ARBA00033464"/>
    </source>
</evidence>
<name>A0A835CUJ0_APHGI</name>
<dbReference type="GO" id="GO:0006401">
    <property type="term" value="P:RNA catabolic process"/>
    <property type="evidence" value="ECO:0007669"/>
    <property type="project" value="TreeGrafter"/>
</dbReference>
<dbReference type="FunFam" id="1.10.20.120:FF:000002">
    <property type="entry name" value="Ribonuclease H2 subunit B"/>
    <property type="match status" value="1"/>
</dbReference>
<organism evidence="11 12">
    <name type="scientific">Aphidius gifuensis</name>
    <name type="common">Parasitoid wasp</name>
    <dbReference type="NCBI Taxonomy" id="684658"/>
    <lineage>
        <taxon>Eukaryota</taxon>
        <taxon>Metazoa</taxon>
        <taxon>Ecdysozoa</taxon>
        <taxon>Arthropoda</taxon>
        <taxon>Hexapoda</taxon>
        <taxon>Insecta</taxon>
        <taxon>Pterygota</taxon>
        <taxon>Neoptera</taxon>
        <taxon>Endopterygota</taxon>
        <taxon>Hymenoptera</taxon>
        <taxon>Apocrita</taxon>
        <taxon>Ichneumonoidea</taxon>
        <taxon>Braconidae</taxon>
        <taxon>Aphidiinae</taxon>
        <taxon>Aphidius</taxon>
    </lineage>
</organism>
<feature type="domain" description="Ribonuclease H2 subunit B wHTH" evidence="9">
    <location>
        <begin position="101"/>
        <end position="226"/>
    </location>
</feature>
<evidence type="ECO:0000259" key="10">
    <source>
        <dbReference type="Pfam" id="PF17745"/>
    </source>
</evidence>
<proteinExistence type="inferred from homology"/>
<evidence type="ECO:0000313" key="12">
    <source>
        <dbReference type="Proteomes" id="UP000639338"/>
    </source>
</evidence>
<evidence type="ECO:0000313" key="11">
    <source>
        <dbReference type="EMBL" id="KAF7996199.1"/>
    </source>
</evidence>
<evidence type="ECO:0000256" key="2">
    <source>
        <dbReference type="ARBA" id="ARBA00009823"/>
    </source>
</evidence>
<feature type="region of interest" description="Disordered" evidence="8">
    <location>
        <begin position="237"/>
        <end position="267"/>
    </location>
</feature>
<sequence>MPRIKASPKKCVKTSNSHPAANSWVFLMKGDGLDGNDGGKPDVVKLKHPASGQSAMFVFSTGDLTVQEVLTFDENKRSWFIDDNVKSDGKMHLSTPIDPIFLVLPYLRNSQHVMPLEQVLRDEDYPETSRLAKCQNLKLSLVADRKGDESYQAFKYNEEKTMCWLQKKVERVADILRQKGIHVSQGAVSANYVKSTKYEPGTDIEYIKYAHGIVSEYLTDDLSKKLAQYLNIPDEADKKRKLNTNPKDGPEEKRQKKEPDDENLSRSRALDLTKPEKVFYFIFHYQLSLLYLYILFQPQKPPTLTKKELARQKAAAGSKSITNFFKIK</sequence>
<evidence type="ECO:0000259" key="9">
    <source>
        <dbReference type="Pfam" id="PF09468"/>
    </source>
</evidence>
<dbReference type="Pfam" id="PF09468">
    <property type="entry name" value="RNase_H2-Ydr279"/>
    <property type="match status" value="1"/>
</dbReference>
<dbReference type="PANTHER" id="PTHR13383:SF11">
    <property type="entry name" value="RIBONUCLEASE H2 SUBUNIT B"/>
    <property type="match status" value="1"/>
</dbReference>
<protein>
    <recommendedName>
        <fullName evidence="4">Ribonuclease H2 subunit B</fullName>
    </recommendedName>
    <alternativeName>
        <fullName evidence="7">Ribonuclease HI subunit B</fullName>
    </alternativeName>
</protein>
<dbReference type="InterPro" id="IPR019024">
    <property type="entry name" value="RNase_H2_suB_wHTH"/>
</dbReference>
<evidence type="ECO:0000256" key="3">
    <source>
        <dbReference type="ARBA" id="ARBA00011277"/>
    </source>
</evidence>
<dbReference type="Gene3D" id="1.10.20.120">
    <property type="match status" value="1"/>
</dbReference>
<evidence type="ECO:0000256" key="8">
    <source>
        <dbReference type="SAM" id="MobiDB-lite"/>
    </source>
</evidence>
<comment type="subunit">
    <text evidence="3">The RNase H2 complex is a heterotrimer composed of the catalytic subunit RNASEH2A and the non-catalytic subunits RNASEH2B and RNASEH2C.</text>
</comment>
<dbReference type="Pfam" id="PF17745">
    <property type="entry name" value="Ydr279_N"/>
    <property type="match status" value="1"/>
</dbReference>
<dbReference type="InterPro" id="IPR041195">
    <property type="entry name" value="Rnh202_N"/>
</dbReference>
<evidence type="ECO:0000256" key="5">
    <source>
        <dbReference type="ARBA" id="ARBA00023242"/>
    </source>
</evidence>
<dbReference type="GO" id="GO:0005654">
    <property type="term" value="C:nucleoplasm"/>
    <property type="evidence" value="ECO:0007669"/>
    <property type="project" value="TreeGrafter"/>
</dbReference>
<comment type="caution">
    <text evidence="11">The sequence shown here is derived from an EMBL/GenBank/DDBJ whole genome shotgun (WGS) entry which is preliminary data.</text>
</comment>
<feature type="domain" description="Rnh202 triple barrel" evidence="10">
    <location>
        <begin position="40"/>
        <end position="98"/>
    </location>
</feature>
<dbReference type="Proteomes" id="UP000639338">
    <property type="component" value="Unassembled WGS sequence"/>
</dbReference>
<evidence type="ECO:0000256" key="1">
    <source>
        <dbReference type="ARBA" id="ARBA00004123"/>
    </source>
</evidence>
<reference evidence="11 12" key="1">
    <citation type="submission" date="2020-08" db="EMBL/GenBank/DDBJ databases">
        <title>Aphidius gifuensis genome sequencing and assembly.</title>
        <authorList>
            <person name="Du Z."/>
        </authorList>
    </citation>
    <scope>NUCLEOTIDE SEQUENCE [LARGE SCALE GENOMIC DNA]</scope>
    <source>
        <strain evidence="11">YNYX2018</strain>
        <tissue evidence="11">Adults</tissue>
    </source>
</reference>
<comment type="subcellular location">
    <subcellularLocation>
        <location evidence="1">Nucleus</location>
    </subcellularLocation>
</comment>
<keyword evidence="5" id="KW-0539">Nucleus</keyword>
<comment type="function">
    <text evidence="6">Non catalytic subunit of RNase H2, an endonuclease that specifically degrades the RNA of RNA:DNA hybrids. Participates in DNA replication, possibly by mediating the removal of lagging-strand Okazaki fragment RNA primers during DNA replication. Mediates the excision of single ribonucleotides from DNA:RNA duplexes.</text>
</comment>
<accession>A0A835CUJ0</accession>
<feature type="compositionally biased region" description="Basic and acidic residues" evidence="8">
    <location>
        <begin position="248"/>
        <end position="267"/>
    </location>
</feature>
<dbReference type="InterPro" id="IPR040456">
    <property type="entry name" value="RNase_H2_suB"/>
</dbReference>
<gene>
    <name evidence="11" type="ORF">HCN44_001831</name>
</gene>
<keyword evidence="12" id="KW-1185">Reference proteome</keyword>
<dbReference type="AlphaFoldDB" id="A0A835CUJ0"/>
<comment type="similarity">
    <text evidence="2">Belongs to the RNase H2 subunit B family.</text>
</comment>
<dbReference type="EMBL" id="JACMRX010000001">
    <property type="protein sequence ID" value="KAF7996199.1"/>
    <property type="molecule type" value="Genomic_DNA"/>
</dbReference>
<evidence type="ECO:0000256" key="6">
    <source>
        <dbReference type="ARBA" id="ARBA00024778"/>
    </source>
</evidence>